<reference evidence="2" key="2">
    <citation type="journal article" date="2018" name="Sci. Data">
        <title>The draft genome sequence of cork oak.</title>
        <authorList>
            <person name="Ramos A.M."/>
            <person name="Usie A."/>
            <person name="Barbosa P."/>
            <person name="Barros P.M."/>
            <person name="Capote T."/>
            <person name="Chaves I."/>
            <person name="Simoes F."/>
            <person name="Abreu I."/>
            <person name="Carrasquinho I."/>
            <person name="Faro C."/>
            <person name="Guimaraes J.B."/>
            <person name="Mendonca D."/>
            <person name="Nobrega F."/>
            <person name="Rodrigues L."/>
            <person name="Saibo N.J.M."/>
            <person name="Varela M.C."/>
            <person name="Egas C."/>
            <person name="Matos J."/>
            <person name="Miguel C.M."/>
            <person name="Oliveira M.M."/>
            <person name="Ricardo C.P."/>
            <person name="Goncalves S."/>
        </authorList>
    </citation>
    <scope>NUCLEOTIDE SEQUENCE [LARGE SCALE GENOMIC DNA]</scope>
    <source>
        <tissue evidence="2">Leaves</tissue>
    </source>
</reference>
<gene>
    <name evidence="2" type="primary">GASA12</name>
    <name evidence="2" type="ORF">CFP56_005958</name>
</gene>
<organism evidence="2">
    <name type="scientific">Quercus suber</name>
    <name type="common">Cork oak</name>
    <dbReference type="NCBI Taxonomy" id="58331"/>
    <lineage>
        <taxon>Eukaryota</taxon>
        <taxon>Viridiplantae</taxon>
        <taxon>Streptophyta</taxon>
        <taxon>Embryophyta</taxon>
        <taxon>Tracheophyta</taxon>
        <taxon>Spermatophyta</taxon>
        <taxon>Magnoliopsida</taxon>
        <taxon>eudicotyledons</taxon>
        <taxon>Gunneridae</taxon>
        <taxon>Pentapetalae</taxon>
        <taxon>rosids</taxon>
        <taxon>fabids</taxon>
        <taxon>Fagales</taxon>
        <taxon>Fagaceae</taxon>
        <taxon>Quercus</taxon>
    </lineage>
</organism>
<reference evidence="2" key="3">
    <citation type="submission" date="2023-07" db="EMBL/GenBank/DDBJ databases">
        <title>An improved reference 1 genome and first organelle genomes of Quercus suber.</title>
        <authorList>
            <consortium name="Genosuber Consortium"/>
            <person name="Usie A."/>
            <person name="Serra O."/>
            <person name="Barros P."/>
        </authorList>
    </citation>
    <scope>NUCLEOTIDE SEQUENCE</scope>
    <source>
        <strain evidence="2">HL8</strain>
        <tissue evidence="2">Leaves</tissue>
    </source>
</reference>
<protein>
    <submittedName>
        <fullName evidence="2">Gibberellin-regulated protein 12</fullName>
    </submittedName>
</protein>
<comment type="similarity">
    <text evidence="1">Belongs to the GASA family.</text>
</comment>
<evidence type="ECO:0000256" key="1">
    <source>
        <dbReference type="ARBA" id="ARBA00010582"/>
    </source>
</evidence>
<dbReference type="PANTHER" id="PTHR23201">
    <property type="entry name" value="EXTENSIN, PROLINE-RICH PROTEIN"/>
    <property type="match status" value="1"/>
</dbReference>
<name>A0AAW0MA10_QUESU</name>
<proteinExistence type="inferred from homology"/>
<sequence length="168" mass="18543">MKQCKILTPYIAFFEYVQAGGEGSLTPAGCAPACDFRCSNTQYKKACLTYCNLCCAKCLCVPSGTFGHKEECPCYNNWKTKEGGPNCSPKFTLFVYQQAGGEGSLLLEECPGACDYRCAETHHPKPYLFYCNQCCDKCLCVPSGTYGNKEECPCYNNWKTKEGGPKCP</sequence>
<dbReference type="PANTHER" id="PTHR23201:SF92">
    <property type="entry name" value="GIBBERELLIN-REGULATED PROTEIN 12"/>
    <property type="match status" value="1"/>
</dbReference>
<evidence type="ECO:0000313" key="2">
    <source>
        <dbReference type="EMBL" id="KAK7859551.1"/>
    </source>
</evidence>
<dbReference type="EMBL" id="PKMF04000012">
    <property type="protein sequence ID" value="KAK7859551.1"/>
    <property type="molecule type" value="Genomic_DNA"/>
</dbReference>
<reference evidence="2" key="1">
    <citation type="submission" date="2017-12" db="EMBL/GenBank/DDBJ databases">
        <authorList>
            <person name="Barbosa P."/>
            <person name="Usie A."/>
            <person name="Ramos A.M."/>
        </authorList>
    </citation>
    <scope>NUCLEOTIDE SEQUENCE</scope>
    <source>
        <strain evidence="2">HL8</strain>
        <tissue evidence="2">Leaves</tissue>
    </source>
</reference>
<accession>A0AAW0MA10</accession>
<comment type="caution">
    <text evidence="2">The sequence shown here is derived from an EMBL/GenBank/DDBJ whole genome shotgun (WGS) entry which is preliminary data.</text>
</comment>
<dbReference type="InterPro" id="IPR003854">
    <property type="entry name" value="GASA"/>
</dbReference>
<dbReference type="AlphaFoldDB" id="A0AAW0MA10"/>
<dbReference type="Pfam" id="PF02704">
    <property type="entry name" value="GASA"/>
    <property type="match status" value="2"/>
</dbReference>